<name>A0ABR4AR14_9LECA</name>
<evidence type="ECO:0000313" key="3">
    <source>
        <dbReference type="Proteomes" id="UP001590951"/>
    </source>
</evidence>
<gene>
    <name evidence="2" type="ORF">ABVK25_011962</name>
</gene>
<keyword evidence="3" id="KW-1185">Reference proteome</keyword>
<sequence>MPSSSPTVLHDLLRVLRVSPADLLSPARGLNNPRPIRIPPMWPTRFQRYPIAVTLASSLLQFYNSPWINETWSKEDIHFLKAVEGSSLPVIVDKPYISHNFTSYLQPSANHALDTIVCNASTKCIRALGIMLLELCLGQAVEDQPIRKNYFGLDRQPNDVTDYCTAERWLEDVDGESRPRVSSCH</sequence>
<accession>A0ABR4AR14</accession>
<dbReference type="InterPro" id="IPR056002">
    <property type="entry name" value="DUF7580"/>
</dbReference>
<dbReference type="Pfam" id="PF24476">
    <property type="entry name" value="DUF7580"/>
    <property type="match status" value="1"/>
</dbReference>
<feature type="domain" description="DUF7580" evidence="1">
    <location>
        <begin position="9"/>
        <end position="142"/>
    </location>
</feature>
<evidence type="ECO:0000259" key="1">
    <source>
        <dbReference type="Pfam" id="PF24476"/>
    </source>
</evidence>
<dbReference type="Proteomes" id="UP001590951">
    <property type="component" value="Unassembled WGS sequence"/>
</dbReference>
<dbReference type="PANTHER" id="PTHR35186">
    <property type="entry name" value="ANK_REP_REGION DOMAIN-CONTAINING PROTEIN"/>
    <property type="match status" value="1"/>
</dbReference>
<comment type="caution">
    <text evidence="2">The sequence shown here is derived from an EMBL/GenBank/DDBJ whole genome shotgun (WGS) entry which is preliminary data.</text>
</comment>
<reference evidence="2 3" key="1">
    <citation type="submission" date="2024-09" db="EMBL/GenBank/DDBJ databases">
        <title>Rethinking Asexuality: The Enigmatic Case of Functional Sexual Genes in Lepraria (Stereocaulaceae).</title>
        <authorList>
            <person name="Doellman M."/>
            <person name="Sun Y."/>
            <person name="Barcenas-Pena A."/>
            <person name="Lumbsch H.T."/>
            <person name="Grewe F."/>
        </authorList>
    </citation>
    <scope>NUCLEOTIDE SEQUENCE [LARGE SCALE GENOMIC DNA]</scope>
    <source>
        <strain evidence="2 3">Grewe 0041</strain>
    </source>
</reference>
<evidence type="ECO:0000313" key="2">
    <source>
        <dbReference type="EMBL" id="KAL2045908.1"/>
    </source>
</evidence>
<dbReference type="PANTHER" id="PTHR35186:SF4">
    <property type="entry name" value="PRION-INHIBITION AND PROPAGATION HELO DOMAIN-CONTAINING PROTEIN"/>
    <property type="match status" value="1"/>
</dbReference>
<proteinExistence type="predicted"/>
<dbReference type="EMBL" id="JBHFEH010000131">
    <property type="protein sequence ID" value="KAL2045908.1"/>
    <property type="molecule type" value="Genomic_DNA"/>
</dbReference>
<protein>
    <recommendedName>
        <fullName evidence="1">DUF7580 domain-containing protein</fullName>
    </recommendedName>
</protein>
<organism evidence="2 3">
    <name type="scientific">Lepraria finkii</name>
    <dbReference type="NCBI Taxonomy" id="1340010"/>
    <lineage>
        <taxon>Eukaryota</taxon>
        <taxon>Fungi</taxon>
        <taxon>Dikarya</taxon>
        <taxon>Ascomycota</taxon>
        <taxon>Pezizomycotina</taxon>
        <taxon>Lecanoromycetes</taxon>
        <taxon>OSLEUM clade</taxon>
        <taxon>Lecanoromycetidae</taxon>
        <taxon>Lecanorales</taxon>
        <taxon>Lecanorineae</taxon>
        <taxon>Stereocaulaceae</taxon>
        <taxon>Lepraria</taxon>
    </lineage>
</organism>